<dbReference type="Gene3D" id="1.25.40.10">
    <property type="entry name" value="Tetratricopeptide repeat domain"/>
    <property type="match status" value="1"/>
</dbReference>
<organism evidence="2">
    <name type="scientific">freshwater metagenome</name>
    <dbReference type="NCBI Taxonomy" id="449393"/>
    <lineage>
        <taxon>unclassified sequences</taxon>
        <taxon>metagenomes</taxon>
        <taxon>ecological metagenomes</taxon>
    </lineage>
</organism>
<dbReference type="PANTHER" id="PTHR47691">
    <property type="entry name" value="REGULATOR-RELATED"/>
    <property type="match status" value="1"/>
</dbReference>
<dbReference type="InterPro" id="IPR036388">
    <property type="entry name" value="WH-like_DNA-bd_sf"/>
</dbReference>
<dbReference type="EMBL" id="CAEZSR010000007">
    <property type="protein sequence ID" value="CAB4542107.1"/>
    <property type="molecule type" value="Genomic_DNA"/>
</dbReference>
<evidence type="ECO:0000313" key="2">
    <source>
        <dbReference type="EMBL" id="CAB4542107.1"/>
    </source>
</evidence>
<dbReference type="InterPro" id="IPR058852">
    <property type="entry name" value="HTH_77"/>
</dbReference>
<accession>A0A6J6BTU8</accession>
<dbReference type="AlphaFoldDB" id="A0A6J6BTU8"/>
<gene>
    <name evidence="2" type="ORF">UFOPK1493_00381</name>
</gene>
<dbReference type="Gene3D" id="1.10.10.10">
    <property type="entry name" value="Winged helix-like DNA-binding domain superfamily/Winged helix DNA-binding domain"/>
    <property type="match status" value="1"/>
</dbReference>
<dbReference type="Gene3D" id="3.30.70.1230">
    <property type="entry name" value="Nucleotide cyclase"/>
    <property type="match status" value="2"/>
</dbReference>
<dbReference type="PANTHER" id="PTHR47691:SF3">
    <property type="entry name" value="HTH-TYPE TRANSCRIPTIONAL REGULATOR RV0890C-RELATED"/>
    <property type="match status" value="1"/>
</dbReference>
<protein>
    <submittedName>
        <fullName evidence="2">Unannotated protein</fullName>
    </submittedName>
</protein>
<dbReference type="SUPFAM" id="SSF52540">
    <property type="entry name" value="P-loop containing nucleoside triphosphate hydrolases"/>
    <property type="match status" value="1"/>
</dbReference>
<dbReference type="SUPFAM" id="SSF48452">
    <property type="entry name" value="TPR-like"/>
    <property type="match status" value="1"/>
</dbReference>
<dbReference type="InterPro" id="IPR001054">
    <property type="entry name" value="A/G_cyclase"/>
</dbReference>
<dbReference type="InterPro" id="IPR029787">
    <property type="entry name" value="Nucleotide_cyclase"/>
</dbReference>
<dbReference type="SMART" id="SM00044">
    <property type="entry name" value="CYCc"/>
    <property type="match status" value="1"/>
</dbReference>
<dbReference type="GO" id="GO:0009190">
    <property type="term" value="P:cyclic nucleotide biosynthetic process"/>
    <property type="evidence" value="ECO:0007669"/>
    <property type="project" value="InterPro"/>
</dbReference>
<sequence length="905" mass="97480">MGTDDHPTELPSGQVTFLFTDIQGSTKRWEADPDAMRLALANHDAVLVSAVESNGGRLFKHTGDGMVAAFASALGAVRAAVDAQRQLELPVRMGLATGEAHAEGNDYFGPPLNRAARVMAAGHGGQILVAASTAVLVGGIDGIELIDLGSRRLRDLSEPLQIYQVGAADLGRDFPPLRTVDTVPGNLPAPPTSLIGRDAQVDELVALVGDRRLVTLTGVGGVGKTRLSIRLAAELSLRFPDGVWLVELAPVTDPAAVPDTVATALGVTPLAGMTVLDSLALALSGRRLLIVLDNCEHVIDAAARVVEAVLARTSTVNVVATSREPLGVAGEHTWPVPPLDVGTGAGSPAVSLFVERAKAATPDFSFDHPGTIEAVMEICRRLDGIALAIELAAARMVSLSAEEVRDRLGERFRLLSGGRRGPERHQTLWQAIAWSYDLLSDDERSVLTRCSVFADGFDLRGLAAVHGVDDEFEVLDLVEALVRRSLVVVERQAGHTRYRVLETIRQFGEEQLVASGRMEATRDAHARWFREQVVRRWAAWDGPGQRAELDWLDVEFANLRSAFRWSADRGDIAGATTVAAHVAVMIWPLQRFEPVGWSLEILDRAVTARVVHLPRLYVAASLCLYLGEPDRAVGYARAATALRDDERLDPFEDGWSEMLESLAHLFGGRIERRVEVSADLARRTGFARVVGLCGLTWALPAVGRADEAMAIADETVDAARQFGNPFWIGWALGGYGRAFAEREPLRALDALREGLAYARDHRLGFWQANLAQDAARLEASHGELDDALDLFSASIDSFHRAGNVVFLAATLASLAVFFDRVEQHEIAAVVYGASSRQASIGLVPNLGDAVAHLRSVLGEHDFARLTAEGMAFEIADAVRYAQAHIRRIADGGLLAASSDDAPLVP</sequence>
<dbReference type="PROSITE" id="PS50125">
    <property type="entry name" value="GUANYLATE_CYCLASE_2"/>
    <property type="match status" value="1"/>
</dbReference>
<dbReference type="Gene3D" id="3.40.50.300">
    <property type="entry name" value="P-loop containing nucleotide triphosphate hydrolases"/>
    <property type="match status" value="1"/>
</dbReference>
<dbReference type="Pfam" id="PF00211">
    <property type="entry name" value="Guanylate_cyc"/>
    <property type="match status" value="1"/>
</dbReference>
<dbReference type="CDD" id="cd07302">
    <property type="entry name" value="CHD"/>
    <property type="match status" value="1"/>
</dbReference>
<dbReference type="SUPFAM" id="SSF55073">
    <property type="entry name" value="Nucleotide cyclase"/>
    <property type="match status" value="1"/>
</dbReference>
<name>A0A6J6BTU8_9ZZZZ</name>
<proteinExistence type="predicted"/>
<dbReference type="InterPro" id="IPR027417">
    <property type="entry name" value="P-loop_NTPase"/>
</dbReference>
<dbReference type="InterPro" id="IPR011990">
    <property type="entry name" value="TPR-like_helical_dom_sf"/>
</dbReference>
<evidence type="ECO:0000259" key="1">
    <source>
        <dbReference type="PROSITE" id="PS50125"/>
    </source>
</evidence>
<dbReference type="GO" id="GO:0035556">
    <property type="term" value="P:intracellular signal transduction"/>
    <property type="evidence" value="ECO:0007669"/>
    <property type="project" value="InterPro"/>
</dbReference>
<feature type="domain" description="Guanylate cyclase" evidence="1">
    <location>
        <begin position="16"/>
        <end position="119"/>
    </location>
</feature>
<dbReference type="Pfam" id="PF25872">
    <property type="entry name" value="HTH_77"/>
    <property type="match status" value="1"/>
</dbReference>
<reference evidence="2" key="1">
    <citation type="submission" date="2020-05" db="EMBL/GenBank/DDBJ databases">
        <authorList>
            <person name="Chiriac C."/>
            <person name="Salcher M."/>
            <person name="Ghai R."/>
            <person name="Kavagutti S V."/>
        </authorList>
    </citation>
    <scope>NUCLEOTIDE SEQUENCE</scope>
</reference>